<dbReference type="AlphaFoldDB" id="A0A136PVH1"/>
<accession>A0A136PVH1</accession>
<dbReference type="EMBL" id="LRQV01000017">
    <property type="protein sequence ID" value="KXK62531.1"/>
    <property type="molecule type" value="Genomic_DNA"/>
</dbReference>
<proteinExistence type="predicted"/>
<dbReference type="RefSeq" id="WP_067361791.1">
    <property type="nucleotide sequence ID" value="NZ_JBIUBN010000016.1"/>
</dbReference>
<dbReference type="Proteomes" id="UP000070620">
    <property type="component" value="Unassembled WGS sequence"/>
</dbReference>
<name>A0A136PVH1_9ACTN</name>
<organism evidence="1 2">
    <name type="scientific">Micromonospora rosaria</name>
    <dbReference type="NCBI Taxonomy" id="47874"/>
    <lineage>
        <taxon>Bacteria</taxon>
        <taxon>Bacillati</taxon>
        <taxon>Actinomycetota</taxon>
        <taxon>Actinomycetes</taxon>
        <taxon>Micromonosporales</taxon>
        <taxon>Micromonosporaceae</taxon>
        <taxon>Micromonospora</taxon>
    </lineage>
</organism>
<comment type="caution">
    <text evidence="1">The sequence shown here is derived from an EMBL/GenBank/DDBJ whole genome shotgun (WGS) entry which is preliminary data.</text>
</comment>
<protein>
    <submittedName>
        <fullName evidence="1">Uncharacterized protein</fullName>
    </submittedName>
</protein>
<evidence type="ECO:0000313" key="1">
    <source>
        <dbReference type="EMBL" id="KXK62531.1"/>
    </source>
</evidence>
<sequence length="85" mass="9479">MVAVRQVTLQHSTATRSEKLVCTDERSSGWHGGKREIVLLDKLPRNRDMAENQLEDVVSDVKLRAADFRAPMGPSFYGRALPLGV</sequence>
<evidence type="ECO:0000313" key="2">
    <source>
        <dbReference type="Proteomes" id="UP000070620"/>
    </source>
</evidence>
<reference evidence="1 2" key="1">
    <citation type="submission" date="2016-01" db="EMBL/GenBank/DDBJ databases">
        <title>Whole genome sequence and analysis of Micromonospora rosaria DSM 803, which can produce antibacterial substance rosamicin.</title>
        <authorList>
            <person name="Yang H."/>
            <person name="He X."/>
            <person name="Zhu D."/>
        </authorList>
    </citation>
    <scope>NUCLEOTIDE SEQUENCE [LARGE SCALE GENOMIC DNA]</scope>
    <source>
        <strain evidence="1 2">DSM 803</strain>
    </source>
</reference>
<gene>
    <name evidence="1" type="ORF">AWW66_07585</name>
</gene>
<keyword evidence="2" id="KW-1185">Reference proteome</keyword>